<keyword evidence="3" id="KW-1185">Reference proteome</keyword>
<evidence type="ECO:0000313" key="3">
    <source>
        <dbReference type="Proteomes" id="UP000054843"/>
    </source>
</evidence>
<evidence type="ECO:0000313" key="2">
    <source>
        <dbReference type="EMBL" id="KRZ71106.1"/>
    </source>
</evidence>
<sequence length="850" mass="94859">MSWQYARVNPLSLTYVPGSKRFTMMAEALANKVAVRRVKRLVMVDYLTQLCEALELLLQLEETLTGEERDEEDTQSKDLDRRCNSKPEANGTLPELKLLVFSGKMLEFSAFWDRCHGFSVAAPPSNVLFARVEYIDEWRPFQQRIGDLLVMTVNPTGPFRNVVVDFVWLLLIRGESSKHVSKKAYICLFTCMVVRAIHLELVPDLTIDSFLQALRRFVSREPFLATSFQRTELADCPTACGIGTCLMGLHHGTCSLVWRILGASDELRTVLCEVEARINDRPLTFVGSDAQEELALNPAHFLIGRSLAAFSDQSDGGAGTNQHSRWGKKSPSWEDVLGRTVEICTDDESTPRPSQRPAVYRIKIFRQRKVRARASIRQPQRVQEEQPTTTDHAIRVGQTLRAGNRKWPELRFAPFSGEVLDFLPPPLFLAQFAASVHDRSDLDVATKFAFLLSSTVGKARGAIEGIPVTAANYTHAVEIFKNPFSRPEKVARERSMACGRHHSAVRCRRSSTAEHPSFVSEAMMSIIKEKFPPALQREWVLKVLSAFGSEVDLQKFLHFVQLQADTLTVGGGRSREFEGGEHGNYVVVSCLLDTGSEGSFIRKDLTDALGLTRPYENVCCVTGLATQRQNAAYEHWPSLSSAGESGYQPSTPGLASFGRCFATGPVEGTIAGGGRTDQSRSLFQICQGPRLKGKDWRPSSGGNAAQLGSMRTNWSVTDSQALGFAPEEDVSAMDAEALKKFEETLSFDGERYQVRLSCYPRLPDLPDNLNQVRRHLMAVERRLKAMRQYIENGGRERAPEDCPLKWTWYLPHHAVYKGEEGGRKCRTVFDVSAFCRGTSLSSQVDTGPIG</sequence>
<evidence type="ECO:0000256" key="1">
    <source>
        <dbReference type="SAM" id="MobiDB-lite"/>
    </source>
</evidence>
<dbReference type="PANTHER" id="PTHR47331:SF1">
    <property type="entry name" value="GAG-LIKE PROTEIN"/>
    <property type="match status" value="1"/>
</dbReference>
<feature type="region of interest" description="Disordered" evidence="1">
    <location>
        <begin position="65"/>
        <end position="88"/>
    </location>
</feature>
<dbReference type="GO" id="GO:0003676">
    <property type="term" value="F:nucleic acid binding"/>
    <property type="evidence" value="ECO:0007669"/>
    <property type="project" value="InterPro"/>
</dbReference>
<gene>
    <name evidence="2" type="ORF">T10_9077</name>
</gene>
<accession>A0A0V1MHT7</accession>
<proteinExistence type="predicted"/>
<reference evidence="2 3" key="1">
    <citation type="submission" date="2015-01" db="EMBL/GenBank/DDBJ databases">
        <title>Evolution of Trichinella species and genotypes.</title>
        <authorList>
            <person name="Korhonen P.K."/>
            <person name="Edoardo P."/>
            <person name="Giuseppe L.R."/>
            <person name="Gasser R.B."/>
        </authorList>
    </citation>
    <scope>NUCLEOTIDE SEQUENCE [LARGE SCALE GENOMIC DNA]</scope>
    <source>
        <strain evidence="2">ISS1980</strain>
    </source>
</reference>
<evidence type="ECO:0008006" key="4">
    <source>
        <dbReference type="Google" id="ProtNLM"/>
    </source>
</evidence>
<dbReference type="Pfam" id="PF03564">
    <property type="entry name" value="DUF1759"/>
    <property type="match status" value="1"/>
</dbReference>
<dbReference type="Gene3D" id="3.30.420.10">
    <property type="entry name" value="Ribonuclease H-like superfamily/Ribonuclease H"/>
    <property type="match status" value="1"/>
</dbReference>
<protein>
    <recommendedName>
        <fullName evidence="4">Peptidase A2 domain-containing protein</fullName>
    </recommendedName>
</protein>
<feature type="compositionally biased region" description="Basic and acidic residues" evidence="1">
    <location>
        <begin position="74"/>
        <end position="85"/>
    </location>
</feature>
<dbReference type="PANTHER" id="PTHR47331">
    <property type="entry name" value="PHD-TYPE DOMAIN-CONTAINING PROTEIN"/>
    <property type="match status" value="1"/>
</dbReference>
<dbReference type="InterPro" id="IPR005312">
    <property type="entry name" value="DUF1759"/>
</dbReference>
<dbReference type="InterPro" id="IPR036397">
    <property type="entry name" value="RNaseH_sf"/>
</dbReference>
<comment type="caution">
    <text evidence="2">The sequence shown here is derived from an EMBL/GenBank/DDBJ whole genome shotgun (WGS) entry which is preliminary data.</text>
</comment>
<organism evidence="2 3">
    <name type="scientific">Trichinella papuae</name>
    <dbReference type="NCBI Taxonomy" id="268474"/>
    <lineage>
        <taxon>Eukaryota</taxon>
        <taxon>Metazoa</taxon>
        <taxon>Ecdysozoa</taxon>
        <taxon>Nematoda</taxon>
        <taxon>Enoplea</taxon>
        <taxon>Dorylaimia</taxon>
        <taxon>Trichinellida</taxon>
        <taxon>Trichinellidae</taxon>
        <taxon>Trichinella</taxon>
    </lineage>
</organism>
<dbReference type="Proteomes" id="UP000054843">
    <property type="component" value="Unassembled WGS sequence"/>
</dbReference>
<name>A0A0V1MHT7_9BILA</name>
<dbReference type="EMBL" id="JYDO01000102">
    <property type="protein sequence ID" value="KRZ71106.1"/>
    <property type="molecule type" value="Genomic_DNA"/>
</dbReference>
<dbReference type="AlphaFoldDB" id="A0A0V1MHT7"/>